<protein>
    <submittedName>
        <fullName evidence="3">Putative membrane protein</fullName>
    </submittedName>
</protein>
<keyword evidence="1" id="KW-0812">Transmembrane</keyword>
<feature type="transmembrane region" description="Helical" evidence="1">
    <location>
        <begin position="158"/>
        <end position="180"/>
    </location>
</feature>
<dbReference type="Proteomes" id="UP000517759">
    <property type="component" value="Unassembled WGS sequence"/>
</dbReference>
<reference evidence="3 4" key="3">
    <citation type="submission" date="2020-08" db="EMBL/GenBank/DDBJ databases">
        <title>Genomic Encyclopedia of Type Strains, Phase IV (KMG-IV): sequencing the most valuable type-strain genomes for metagenomic binning, comparative biology and taxonomic classification.</title>
        <authorList>
            <person name="Goeker M."/>
        </authorList>
    </citation>
    <scope>NUCLEOTIDE SEQUENCE [LARGE SCALE GENOMIC DNA]</scope>
    <source>
        <strain evidence="3 4">DSM 24105</strain>
    </source>
</reference>
<organism evidence="3 4">
    <name type="scientific">Methylobacterium brachythecii</name>
    <dbReference type="NCBI Taxonomy" id="1176177"/>
    <lineage>
        <taxon>Bacteria</taxon>
        <taxon>Pseudomonadati</taxon>
        <taxon>Pseudomonadota</taxon>
        <taxon>Alphaproteobacteria</taxon>
        <taxon>Hyphomicrobiales</taxon>
        <taxon>Methylobacteriaceae</taxon>
        <taxon>Methylobacterium</taxon>
    </lineage>
</organism>
<feature type="transmembrane region" description="Helical" evidence="1">
    <location>
        <begin position="72"/>
        <end position="88"/>
    </location>
</feature>
<reference evidence="5" key="2">
    <citation type="journal article" date="2019" name="Int. J. Syst. Evol. Microbiol.">
        <title>The Global Catalogue of Microorganisms (GCM) 10K type strain sequencing project: providing services to taxonomists for standard genome sequencing and annotation.</title>
        <authorList>
            <consortium name="The Broad Institute Genomics Platform"/>
            <consortium name="The Broad Institute Genome Sequencing Center for Infectious Disease"/>
            <person name="Wu L."/>
            <person name="Ma J."/>
        </authorList>
    </citation>
    <scope>NUCLEOTIDE SEQUENCE [LARGE SCALE GENOMIC DNA]</scope>
    <source>
        <strain evidence="5">NBRC 107710</strain>
    </source>
</reference>
<accession>A0A7W6AL93</accession>
<feature type="transmembrane region" description="Helical" evidence="1">
    <location>
        <begin position="221"/>
        <end position="241"/>
    </location>
</feature>
<evidence type="ECO:0000313" key="5">
    <source>
        <dbReference type="Proteomes" id="UP001156881"/>
    </source>
</evidence>
<evidence type="ECO:0000313" key="3">
    <source>
        <dbReference type="EMBL" id="MBB3905528.1"/>
    </source>
</evidence>
<reference evidence="2" key="4">
    <citation type="submission" date="2023-01" db="EMBL/GenBank/DDBJ databases">
        <title>Draft genome sequence of Methylobacterium brachythecii strain NBRC 107710.</title>
        <authorList>
            <person name="Sun Q."/>
            <person name="Mori K."/>
        </authorList>
    </citation>
    <scope>NUCLEOTIDE SEQUENCE</scope>
    <source>
        <strain evidence="2">NBRC 107710</strain>
    </source>
</reference>
<keyword evidence="1" id="KW-0472">Membrane</keyword>
<dbReference type="EMBL" id="JACIDN010000013">
    <property type="protein sequence ID" value="MBB3905528.1"/>
    <property type="molecule type" value="Genomic_DNA"/>
</dbReference>
<comment type="caution">
    <text evidence="3">The sequence shown here is derived from an EMBL/GenBank/DDBJ whole genome shotgun (WGS) entry which is preliminary data.</text>
</comment>
<keyword evidence="5" id="KW-1185">Reference proteome</keyword>
<dbReference type="RefSeq" id="WP_183513386.1">
    <property type="nucleotide sequence ID" value="NZ_BSPG01000037.1"/>
</dbReference>
<dbReference type="Proteomes" id="UP001156881">
    <property type="component" value="Unassembled WGS sequence"/>
</dbReference>
<dbReference type="EMBL" id="BSPG01000037">
    <property type="protein sequence ID" value="GLS46253.1"/>
    <property type="molecule type" value="Genomic_DNA"/>
</dbReference>
<evidence type="ECO:0000313" key="4">
    <source>
        <dbReference type="Proteomes" id="UP000517759"/>
    </source>
</evidence>
<feature type="transmembrane region" description="Helical" evidence="1">
    <location>
        <begin position="12"/>
        <end position="35"/>
    </location>
</feature>
<feature type="transmembrane region" description="Helical" evidence="1">
    <location>
        <begin position="42"/>
        <end position="60"/>
    </location>
</feature>
<evidence type="ECO:0000313" key="2">
    <source>
        <dbReference type="EMBL" id="GLS46253.1"/>
    </source>
</evidence>
<reference evidence="2" key="1">
    <citation type="journal article" date="2014" name="Int. J. Syst. Evol. Microbiol.">
        <title>Complete genome of a new Firmicutes species belonging to the dominant human colonic microbiota ('Ruminococcus bicirculans') reveals two chromosomes and a selective capacity to utilize plant glucans.</title>
        <authorList>
            <consortium name="NISC Comparative Sequencing Program"/>
            <person name="Wegmann U."/>
            <person name="Louis P."/>
            <person name="Goesmann A."/>
            <person name="Henrissat B."/>
            <person name="Duncan S.H."/>
            <person name="Flint H.J."/>
        </authorList>
    </citation>
    <scope>NUCLEOTIDE SEQUENCE</scope>
    <source>
        <strain evidence="2">NBRC 107710</strain>
    </source>
</reference>
<feature type="transmembrane region" description="Helical" evidence="1">
    <location>
        <begin position="128"/>
        <end position="152"/>
    </location>
</feature>
<evidence type="ECO:0000256" key="1">
    <source>
        <dbReference type="SAM" id="Phobius"/>
    </source>
</evidence>
<dbReference type="AlphaFoldDB" id="A0A7W6AL93"/>
<sequence>MVVDWLHVWPTVLAAFLASIVEFVEALTVVLAVGAVRGWKSALSGAGAAIAVLLVIVGLFGPLLTRIPLQDVQLVVGGLLLLFGLRWLRKAILRAAGVIPLHDEVAVYARETGTLQSTGLASGPWDPVALATAFKITMLEGLEVVFIVIAVGAGGMGLLVPASIGATAALVLVVILGIVLHRPLSMVPENTLKFSVGVLLAAFGTFWVGEGIGLTWPGADWSILGLMFGFFLVAAVAVPLCRRCASAHLSVALRQASR</sequence>
<name>A0A7W6AL93_9HYPH</name>
<gene>
    <name evidence="2" type="ORF">GCM10007884_42450</name>
    <name evidence="3" type="ORF">GGR33_005067</name>
</gene>
<feature type="transmembrane region" description="Helical" evidence="1">
    <location>
        <begin position="192"/>
        <end position="209"/>
    </location>
</feature>
<keyword evidence="1" id="KW-1133">Transmembrane helix</keyword>
<proteinExistence type="predicted"/>